<evidence type="ECO:0000313" key="2">
    <source>
        <dbReference type="Proteomes" id="UP001235849"/>
    </source>
</evidence>
<dbReference type="RefSeq" id="WP_283766739.1">
    <property type="nucleotide sequence ID" value="NZ_JAQOSO010000055.1"/>
</dbReference>
<organism evidence="1 2">
    <name type="scientific">Roseofilum capinflatum BLCC-M114</name>
    <dbReference type="NCBI Taxonomy" id="3022440"/>
    <lineage>
        <taxon>Bacteria</taxon>
        <taxon>Bacillati</taxon>
        <taxon>Cyanobacteriota</taxon>
        <taxon>Cyanophyceae</taxon>
        <taxon>Desertifilales</taxon>
        <taxon>Desertifilaceae</taxon>
        <taxon>Roseofilum</taxon>
        <taxon>Roseofilum capinflatum</taxon>
    </lineage>
</organism>
<dbReference type="Proteomes" id="UP001235849">
    <property type="component" value="Unassembled WGS sequence"/>
</dbReference>
<gene>
    <name evidence="1" type="ORF">PMG25_09935</name>
</gene>
<keyword evidence="2" id="KW-1185">Reference proteome</keyword>
<dbReference type="Pfam" id="PF08869">
    <property type="entry name" value="XisI"/>
    <property type="match status" value="1"/>
</dbReference>
<reference evidence="1 2" key="1">
    <citation type="submission" date="2023-01" db="EMBL/GenBank/DDBJ databases">
        <title>Novel diversity within Roseofilum (Cyanobacteria; Desertifilaceae) from marine benthic mats with descriptions of four novel species.</title>
        <authorList>
            <person name="Wang Y."/>
            <person name="Berthold D.E."/>
            <person name="Hu J."/>
            <person name="Lefler F.W."/>
            <person name="Laughinghouse H.D. IV."/>
        </authorList>
    </citation>
    <scope>NUCLEOTIDE SEQUENCE [LARGE SCALE GENOMIC DNA]</scope>
    <source>
        <strain evidence="1 2">BLCC-M114</strain>
    </source>
</reference>
<accession>A0ABT7B701</accession>
<dbReference type="Gene3D" id="3.30.310.110">
    <property type="entry name" value="XisI-like"/>
    <property type="match status" value="1"/>
</dbReference>
<protein>
    <submittedName>
        <fullName evidence="1">Element excision factor XisI family protein</fullName>
    </submittedName>
</protein>
<dbReference type="SUPFAM" id="SSF143847">
    <property type="entry name" value="XisI-like"/>
    <property type="match status" value="1"/>
</dbReference>
<proteinExistence type="predicted"/>
<sequence length="113" mass="13713">MDKLNRYRQIVAEYLEDFCNYDTQAQFIFDIPRDRYMVIHNEWRDQSRIYGCAMHLDIIENQIWIQHNSTEFYIERDLLRRGVEPEDIVFGFRAPSIRKLLVEDAVKKAQNLI</sequence>
<evidence type="ECO:0000313" key="1">
    <source>
        <dbReference type="EMBL" id="MDJ1174409.1"/>
    </source>
</evidence>
<dbReference type="InterPro" id="IPR035943">
    <property type="entry name" value="XisI-like_sf"/>
</dbReference>
<dbReference type="EMBL" id="JAQOSO010000055">
    <property type="protein sequence ID" value="MDJ1174409.1"/>
    <property type="molecule type" value="Genomic_DNA"/>
</dbReference>
<name>A0ABT7B701_9CYAN</name>
<dbReference type="InterPro" id="IPR014968">
    <property type="entry name" value="XisI"/>
</dbReference>
<comment type="caution">
    <text evidence="1">The sequence shown here is derived from an EMBL/GenBank/DDBJ whole genome shotgun (WGS) entry which is preliminary data.</text>
</comment>